<dbReference type="InterPro" id="IPR003362">
    <property type="entry name" value="Bact_transf"/>
</dbReference>
<feature type="transmembrane region" description="Helical" evidence="7">
    <location>
        <begin position="49"/>
        <end position="67"/>
    </location>
</feature>
<sequence length="453" mass="53210">MKIQEKFKRLVRLLFSAVLVTVVSGIYGYTWINYFNTIIRLPFFRRGNWMMIFLYIVILFFMMKMYGGFTVGLQEKGKLLFSQLLSVVFTNTFTYFQISVLAKKFFNPFSIIGITIVQIIIIIIWSLIYQRIYIHIFPPRNMLLISGRRSDYYLMEKMNLRMDKYRIDKSISYKSGIQNIIPEIDKYDGIIIGDMPSHERNLILKVCFDKNVRTYSVPKISDVLLRSSEQLTLFDTPLLLSKNDGLLIEQLIIKRLVDIVLSCIAVIITLPLFLIIAVCIKLDDRGPVFYRQKRLTYCGKVFEIYKFRTMIQNAEKKSGPRLAGKEDERILRVGKILRRTRLDELPQIYNILKGDMSFVGPRPERPELAQRIEKELPEFCYRLKVKAGLTGYAQIYGKYNTTSYDKLKLDLTYIRNYSIWLDFKLMILTPKIMLMKESTEGVESKEDLHDKNV</sequence>
<name>A0A7G5MS63_9FIRM</name>
<evidence type="ECO:0000259" key="8">
    <source>
        <dbReference type="Pfam" id="PF02397"/>
    </source>
</evidence>
<dbReference type="Proteomes" id="UP000515789">
    <property type="component" value="Chromosome"/>
</dbReference>
<evidence type="ECO:0000256" key="3">
    <source>
        <dbReference type="ARBA" id="ARBA00022679"/>
    </source>
</evidence>
<dbReference type="PANTHER" id="PTHR30576:SF0">
    <property type="entry name" value="UNDECAPRENYL-PHOSPHATE N-ACETYLGALACTOSAMINYL 1-PHOSPHATE TRANSFERASE-RELATED"/>
    <property type="match status" value="1"/>
</dbReference>
<dbReference type="GeneID" id="75055491"/>
<dbReference type="NCBIfam" id="TIGR03025">
    <property type="entry name" value="EPS_sugtrans"/>
    <property type="match status" value="1"/>
</dbReference>
<feature type="transmembrane region" description="Helical" evidence="7">
    <location>
        <begin position="12"/>
        <end position="29"/>
    </location>
</feature>
<keyword evidence="5 7" id="KW-1133">Transmembrane helix</keyword>
<dbReference type="AlphaFoldDB" id="A0A7G5MS63"/>
<dbReference type="GO" id="GO:0016780">
    <property type="term" value="F:phosphotransferase activity, for other substituted phosphate groups"/>
    <property type="evidence" value="ECO:0007669"/>
    <property type="project" value="TreeGrafter"/>
</dbReference>
<evidence type="ECO:0000256" key="2">
    <source>
        <dbReference type="ARBA" id="ARBA00006464"/>
    </source>
</evidence>
<feature type="transmembrane region" description="Helical" evidence="7">
    <location>
        <begin position="256"/>
        <end position="278"/>
    </location>
</feature>
<dbReference type="EMBL" id="CP039126">
    <property type="protein sequence ID" value="QMW77456.1"/>
    <property type="molecule type" value="Genomic_DNA"/>
</dbReference>
<reference evidence="9 10" key="1">
    <citation type="submission" date="2019-04" db="EMBL/GenBank/DDBJ databases">
        <authorList>
            <person name="Schori C."/>
            <person name="Ahrens C."/>
        </authorList>
    </citation>
    <scope>NUCLEOTIDE SEQUENCE [LARGE SCALE GENOMIC DNA]</scope>
    <source>
        <strain evidence="9 10">DSM 2950</strain>
    </source>
</reference>
<evidence type="ECO:0000256" key="1">
    <source>
        <dbReference type="ARBA" id="ARBA00004141"/>
    </source>
</evidence>
<comment type="subcellular location">
    <subcellularLocation>
        <location evidence="1">Membrane</location>
        <topology evidence="1">Multi-pass membrane protein</topology>
    </subcellularLocation>
</comment>
<feature type="transmembrane region" description="Helical" evidence="7">
    <location>
        <begin position="79"/>
        <end position="98"/>
    </location>
</feature>
<dbReference type="InterPro" id="IPR017475">
    <property type="entry name" value="EPS_sugar_tfrase"/>
</dbReference>
<organism evidence="9 10">
    <name type="scientific">Blautia producta</name>
    <dbReference type="NCBI Taxonomy" id="33035"/>
    <lineage>
        <taxon>Bacteria</taxon>
        <taxon>Bacillati</taxon>
        <taxon>Bacillota</taxon>
        <taxon>Clostridia</taxon>
        <taxon>Lachnospirales</taxon>
        <taxon>Lachnospiraceae</taxon>
        <taxon>Blautia</taxon>
    </lineage>
</organism>
<accession>A0A7G5MS63</accession>
<keyword evidence="4 7" id="KW-0812">Transmembrane</keyword>
<comment type="similarity">
    <text evidence="2">Belongs to the bacterial sugar transferase family.</text>
</comment>
<dbReference type="RefSeq" id="WP_018598460.1">
    <property type="nucleotide sequence ID" value="NZ_CABLBP010000010.1"/>
</dbReference>
<keyword evidence="3 9" id="KW-0808">Transferase</keyword>
<feature type="domain" description="Bacterial sugar transferase" evidence="8">
    <location>
        <begin position="254"/>
        <end position="434"/>
    </location>
</feature>
<evidence type="ECO:0000313" key="9">
    <source>
        <dbReference type="EMBL" id="QMW77456.1"/>
    </source>
</evidence>
<evidence type="ECO:0000256" key="5">
    <source>
        <dbReference type="ARBA" id="ARBA00022989"/>
    </source>
</evidence>
<evidence type="ECO:0000313" key="10">
    <source>
        <dbReference type="Proteomes" id="UP000515789"/>
    </source>
</evidence>
<protein>
    <submittedName>
        <fullName evidence="9">Sugar transferase</fullName>
    </submittedName>
</protein>
<gene>
    <name evidence="9" type="ORF">E5259_07530</name>
</gene>
<dbReference type="PANTHER" id="PTHR30576">
    <property type="entry name" value="COLANIC BIOSYNTHESIS UDP-GLUCOSE LIPID CARRIER TRANSFERASE"/>
    <property type="match status" value="1"/>
</dbReference>
<dbReference type="Pfam" id="PF02397">
    <property type="entry name" value="Bac_transf"/>
    <property type="match status" value="1"/>
</dbReference>
<feature type="transmembrane region" description="Helical" evidence="7">
    <location>
        <begin position="110"/>
        <end position="129"/>
    </location>
</feature>
<keyword evidence="6 7" id="KW-0472">Membrane</keyword>
<evidence type="ECO:0000256" key="6">
    <source>
        <dbReference type="ARBA" id="ARBA00023136"/>
    </source>
</evidence>
<proteinExistence type="inferred from homology"/>
<evidence type="ECO:0000256" key="7">
    <source>
        <dbReference type="SAM" id="Phobius"/>
    </source>
</evidence>
<evidence type="ECO:0000256" key="4">
    <source>
        <dbReference type="ARBA" id="ARBA00022692"/>
    </source>
</evidence>
<dbReference type="GO" id="GO:0016020">
    <property type="term" value="C:membrane"/>
    <property type="evidence" value="ECO:0007669"/>
    <property type="project" value="UniProtKB-SubCell"/>
</dbReference>